<accession>A0A8J2RAZ9</accession>
<dbReference type="InterPro" id="IPR002347">
    <property type="entry name" value="SDR_fam"/>
</dbReference>
<name>A0A8J2RAZ9_9NEOP</name>
<dbReference type="GO" id="GO:0005737">
    <property type="term" value="C:cytoplasm"/>
    <property type="evidence" value="ECO:0007669"/>
    <property type="project" value="TreeGrafter"/>
</dbReference>
<evidence type="ECO:0000313" key="5">
    <source>
        <dbReference type="Proteomes" id="UP000789524"/>
    </source>
</evidence>
<organism evidence="4 5">
    <name type="scientific">Danaus chrysippus</name>
    <name type="common">African queen</name>
    <dbReference type="NCBI Taxonomy" id="151541"/>
    <lineage>
        <taxon>Eukaryota</taxon>
        <taxon>Metazoa</taxon>
        <taxon>Ecdysozoa</taxon>
        <taxon>Arthropoda</taxon>
        <taxon>Hexapoda</taxon>
        <taxon>Insecta</taxon>
        <taxon>Pterygota</taxon>
        <taxon>Neoptera</taxon>
        <taxon>Endopterygota</taxon>
        <taxon>Lepidoptera</taxon>
        <taxon>Glossata</taxon>
        <taxon>Ditrysia</taxon>
        <taxon>Papilionoidea</taxon>
        <taxon>Nymphalidae</taxon>
        <taxon>Danainae</taxon>
        <taxon>Danaini</taxon>
        <taxon>Danaina</taxon>
        <taxon>Danaus</taxon>
        <taxon>Anosia</taxon>
    </lineage>
</organism>
<gene>
    <name evidence="4" type="ORF">DCHRY22_LOCUS16110</name>
</gene>
<keyword evidence="5" id="KW-1185">Reference proteome</keyword>
<evidence type="ECO:0000256" key="1">
    <source>
        <dbReference type="ARBA" id="ARBA00006484"/>
    </source>
</evidence>
<dbReference type="OrthoDB" id="417891at2759"/>
<evidence type="ECO:0000256" key="2">
    <source>
        <dbReference type="ARBA" id="ARBA00023002"/>
    </source>
</evidence>
<dbReference type="PRINTS" id="PR00081">
    <property type="entry name" value="GDHRDH"/>
</dbReference>
<comment type="similarity">
    <text evidence="1 3">Belongs to the short-chain dehydrogenases/reductases (SDR) family.</text>
</comment>
<dbReference type="Proteomes" id="UP000789524">
    <property type="component" value="Unassembled WGS sequence"/>
</dbReference>
<protein>
    <submittedName>
        <fullName evidence="4">(African queen) hypothetical protein</fullName>
    </submittedName>
</protein>
<evidence type="ECO:0000313" key="4">
    <source>
        <dbReference type="EMBL" id="CAG9585766.1"/>
    </source>
</evidence>
<proteinExistence type="inferred from homology"/>
<reference evidence="4" key="1">
    <citation type="submission" date="2021-09" db="EMBL/GenBank/DDBJ databases">
        <authorList>
            <person name="Martin H S."/>
        </authorList>
    </citation>
    <scope>NUCLEOTIDE SEQUENCE</scope>
</reference>
<dbReference type="SUPFAM" id="SSF51735">
    <property type="entry name" value="NAD(P)-binding Rossmann-fold domains"/>
    <property type="match status" value="1"/>
</dbReference>
<comment type="caution">
    <text evidence="4">The sequence shown here is derived from an EMBL/GenBank/DDBJ whole genome shotgun (WGS) entry which is preliminary data.</text>
</comment>
<sequence>MFGLNVMDAMFDYSIEYCGCDALRYLQSHEMLFDLKNRVVLITGGCNGIGAKVIEFLLDENVKHIANLDVAEDIGIAKQDKLNEKYGKNKVKFYKCDVTNDDELLGAYQSVLDEHGYIDIVINNAGIMNDSKETYRKEIKINFLALTTSTLKAMDIMRKDEGGKGGVVINISSIAALLQDEFLPIYYGTKSAVLQFSNCIGLPRYFSRTGVRVITMCFGATNTALLHKDMMGNFDKVIENEMVDILSKHPMQKVESAASCMIEVLKRGKSGSTWLSIANKPAQDITPKVKKAYGILTELIF</sequence>
<dbReference type="EMBL" id="CAKASE010000083">
    <property type="protein sequence ID" value="CAG9585766.1"/>
    <property type="molecule type" value="Genomic_DNA"/>
</dbReference>
<dbReference type="Pfam" id="PF00106">
    <property type="entry name" value="adh_short"/>
    <property type="match status" value="1"/>
</dbReference>
<dbReference type="PANTHER" id="PTHR44229:SF8">
    <property type="entry name" value="ALCOHOL DEHYDROGENASE-RELATED"/>
    <property type="match status" value="1"/>
</dbReference>
<dbReference type="AlphaFoldDB" id="A0A8J2RAZ9"/>
<dbReference type="Gene3D" id="3.40.50.720">
    <property type="entry name" value="NAD(P)-binding Rossmann-like Domain"/>
    <property type="match status" value="1"/>
</dbReference>
<dbReference type="PRINTS" id="PR00080">
    <property type="entry name" value="SDRFAMILY"/>
</dbReference>
<dbReference type="GO" id="GO:0016616">
    <property type="term" value="F:oxidoreductase activity, acting on the CH-OH group of donors, NAD or NADP as acceptor"/>
    <property type="evidence" value="ECO:0007669"/>
    <property type="project" value="TreeGrafter"/>
</dbReference>
<evidence type="ECO:0000256" key="3">
    <source>
        <dbReference type="RuleBase" id="RU000363"/>
    </source>
</evidence>
<dbReference type="PANTHER" id="PTHR44229">
    <property type="entry name" value="15-HYDROXYPROSTAGLANDIN DEHYDROGENASE [NAD(+)]"/>
    <property type="match status" value="1"/>
</dbReference>
<keyword evidence="2" id="KW-0560">Oxidoreductase</keyword>
<dbReference type="InterPro" id="IPR036291">
    <property type="entry name" value="NAD(P)-bd_dom_sf"/>
</dbReference>